<dbReference type="eggNOG" id="COG0319">
    <property type="taxonomic scope" value="Bacteria"/>
</dbReference>
<evidence type="ECO:0000256" key="7">
    <source>
        <dbReference type="ARBA" id="ARBA00022801"/>
    </source>
</evidence>
<dbReference type="PANTHER" id="PTHR46986:SF1">
    <property type="entry name" value="ENDORIBONUCLEASE YBEY, CHLOROPLASTIC"/>
    <property type="match status" value="1"/>
</dbReference>
<comment type="function">
    <text evidence="9">Single strand-specific metallo-endoribonuclease involved in late-stage 70S ribosome quality control and in maturation of the 3' terminus of the 16S rRNA.</text>
</comment>
<keyword evidence="3 9" id="KW-0698">rRNA processing</keyword>
<dbReference type="EMBL" id="JFAD01000029">
    <property type="protein sequence ID" value="EXU60933.1"/>
    <property type="molecule type" value="Genomic_DNA"/>
</dbReference>
<evidence type="ECO:0000256" key="1">
    <source>
        <dbReference type="ARBA" id="ARBA00010875"/>
    </source>
</evidence>
<organism evidence="10 11">
    <name type="scientific">Mesomycoplasma ovipneumoniae 14811</name>
    <dbReference type="NCBI Taxonomy" id="1188239"/>
    <lineage>
        <taxon>Bacteria</taxon>
        <taxon>Bacillati</taxon>
        <taxon>Mycoplasmatota</taxon>
        <taxon>Mycoplasmoidales</taxon>
        <taxon>Metamycoplasmataceae</taxon>
        <taxon>Mesomycoplasma</taxon>
    </lineage>
</organism>
<feature type="binding site" evidence="9">
    <location>
        <position position="127"/>
    </location>
    <ligand>
        <name>Zn(2+)</name>
        <dbReference type="ChEBI" id="CHEBI:29105"/>
        <note>catalytic</note>
    </ligand>
</feature>
<keyword evidence="4 9" id="KW-0540">Nuclease</keyword>
<evidence type="ECO:0000256" key="5">
    <source>
        <dbReference type="ARBA" id="ARBA00022723"/>
    </source>
</evidence>
<dbReference type="HAMAP" id="MF_00009">
    <property type="entry name" value="Endoribonucl_YbeY"/>
    <property type="match status" value="1"/>
</dbReference>
<evidence type="ECO:0000256" key="9">
    <source>
        <dbReference type="HAMAP-Rule" id="MF_00009"/>
    </source>
</evidence>
<evidence type="ECO:0000256" key="2">
    <source>
        <dbReference type="ARBA" id="ARBA00022517"/>
    </source>
</evidence>
<dbReference type="STRING" id="1188239.MOVI_5530"/>
<feature type="binding site" evidence="9">
    <location>
        <position position="117"/>
    </location>
    <ligand>
        <name>Zn(2+)</name>
        <dbReference type="ChEBI" id="CHEBI:29105"/>
        <note>catalytic</note>
    </ligand>
</feature>
<comment type="caution">
    <text evidence="10">The sequence shown here is derived from an EMBL/GenBank/DDBJ whole genome shotgun (WGS) entry which is preliminary data.</text>
</comment>
<dbReference type="InterPro" id="IPR023091">
    <property type="entry name" value="MetalPrtase_cat_dom_sf_prd"/>
</dbReference>
<dbReference type="SUPFAM" id="SSF55486">
    <property type="entry name" value="Metalloproteases ('zincins'), catalytic domain"/>
    <property type="match status" value="1"/>
</dbReference>
<evidence type="ECO:0000256" key="4">
    <source>
        <dbReference type="ARBA" id="ARBA00022722"/>
    </source>
</evidence>
<evidence type="ECO:0000313" key="11">
    <source>
        <dbReference type="Proteomes" id="UP000020977"/>
    </source>
</evidence>
<keyword evidence="6 9" id="KW-0255">Endonuclease</keyword>
<dbReference type="GO" id="GO:0004521">
    <property type="term" value="F:RNA endonuclease activity"/>
    <property type="evidence" value="ECO:0007669"/>
    <property type="project" value="UniProtKB-UniRule"/>
</dbReference>
<dbReference type="NCBIfam" id="TIGR00043">
    <property type="entry name" value="rRNA maturation RNase YbeY"/>
    <property type="match status" value="1"/>
</dbReference>
<accession>A0A014M1T9</accession>
<dbReference type="GO" id="GO:0004222">
    <property type="term" value="F:metalloendopeptidase activity"/>
    <property type="evidence" value="ECO:0007669"/>
    <property type="project" value="InterPro"/>
</dbReference>
<keyword evidence="9" id="KW-0963">Cytoplasm</keyword>
<keyword evidence="7 9" id="KW-0378">Hydrolase</keyword>
<reference evidence="10 11" key="1">
    <citation type="submission" date="2014-03" db="EMBL/GenBank/DDBJ databases">
        <title>Genome sequence of Mycoplasma ovipneumoniae strain 14811.</title>
        <authorList>
            <person name="Sirand-Pugnet P."/>
            <person name="Breton M."/>
            <person name="Dordet-Frisoni E."/>
            <person name="Baranowski E."/>
            <person name="Barre A."/>
            <person name="Couture C."/>
            <person name="Dupuy V."/>
            <person name="Gaurivaud P."/>
            <person name="Jacob D."/>
            <person name="Lemaitre C."/>
            <person name="Manso-Silvan L."/>
            <person name="Nikolski M."/>
            <person name="Nouvel L.-X."/>
            <person name="Poumarat F."/>
            <person name="Tardy F."/>
            <person name="Thebault P."/>
            <person name="Theil S."/>
            <person name="Citti C."/>
            <person name="Thiaucourt F."/>
            <person name="Blanchard A."/>
        </authorList>
    </citation>
    <scope>NUCLEOTIDE SEQUENCE [LARGE SCALE GENOMIC DNA]</scope>
    <source>
        <strain evidence="10 11">14811</strain>
    </source>
</reference>
<gene>
    <name evidence="9" type="primary">ybeY</name>
    <name evidence="10" type="ORF">MOVI_5530</name>
</gene>
<protein>
    <recommendedName>
        <fullName evidence="9">Endoribonuclease YbeY</fullName>
        <ecNumber evidence="9">3.1.-.-</ecNumber>
    </recommendedName>
</protein>
<dbReference type="PATRIC" id="fig|1188239.3.peg.1302"/>
<proteinExistence type="inferred from homology"/>
<dbReference type="Gene3D" id="3.40.390.30">
    <property type="entry name" value="Metalloproteases ('zincins'), catalytic domain"/>
    <property type="match status" value="1"/>
</dbReference>
<comment type="subcellular location">
    <subcellularLocation>
        <location evidence="9">Cytoplasm</location>
    </subcellularLocation>
</comment>
<keyword evidence="2 9" id="KW-0690">Ribosome biogenesis</keyword>
<keyword evidence="5 9" id="KW-0479">Metal-binding</keyword>
<evidence type="ECO:0000256" key="6">
    <source>
        <dbReference type="ARBA" id="ARBA00022759"/>
    </source>
</evidence>
<evidence type="ECO:0000256" key="8">
    <source>
        <dbReference type="ARBA" id="ARBA00022833"/>
    </source>
</evidence>
<feature type="binding site" evidence="9">
    <location>
        <position position="121"/>
    </location>
    <ligand>
        <name>Zn(2+)</name>
        <dbReference type="ChEBI" id="CHEBI:29105"/>
        <note>catalytic</note>
    </ligand>
</feature>
<comment type="similarity">
    <text evidence="1 9">Belongs to the endoribonuclease YbeY family.</text>
</comment>
<evidence type="ECO:0000256" key="3">
    <source>
        <dbReference type="ARBA" id="ARBA00022552"/>
    </source>
</evidence>
<dbReference type="InterPro" id="IPR002036">
    <property type="entry name" value="YbeY"/>
</dbReference>
<dbReference type="GO" id="GO:0006364">
    <property type="term" value="P:rRNA processing"/>
    <property type="evidence" value="ECO:0007669"/>
    <property type="project" value="UniProtKB-UniRule"/>
</dbReference>
<comment type="cofactor">
    <cofactor evidence="9">
        <name>Zn(2+)</name>
        <dbReference type="ChEBI" id="CHEBI:29105"/>
    </cofactor>
    <text evidence="9">Binds 1 zinc ion.</text>
</comment>
<keyword evidence="8 9" id="KW-0862">Zinc</keyword>
<name>A0A014M1T9_9BACT</name>
<sequence length="151" mass="18022">MVKILINFENQSKVKFKFLKLFKKIFEIFVKNENLQGEINLDLMLISEEKAQKLALKFKNKDYVPDVLSFPSGLKIQENNLQIHFLGEIFMTPSKIQKQAKDYNHTQEREFSYLFAHSLYHLLGLDHDNDENNKFMHEKVENILKNLEIFR</sequence>
<dbReference type="Pfam" id="PF02130">
    <property type="entry name" value="YbeY"/>
    <property type="match status" value="1"/>
</dbReference>
<dbReference type="EC" id="3.1.-.-" evidence="9"/>
<dbReference type="GO" id="GO:0005737">
    <property type="term" value="C:cytoplasm"/>
    <property type="evidence" value="ECO:0007669"/>
    <property type="project" value="UniProtKB-SubCell"/>
</dbReference>
<dbReference type="AlphaFoldDB" id="A0A014M1T9"/>
<dbReference type="GO" id="GO:0008270">
    <property type="term" value="F:zinc ion binding"/>
    <property type="evidence" value="ECO:0007669"/>
    <property type="project" value="UniProtKB-UniRule"/>
</dbReference>
<dbReference type="PANTHER" id="PTHR46986">
    <property type="entry name" value="ENDORIBONUCLEASE YBEY, CHLOROPLASTIC"/>
    <property type="match status" value="1"/>
</dbReference>
<evidence type="ECO:0000313" key="10">
    <source>
        <dbReference type="EMBL" id="EXU60933.1"/>
    </source>
</evidence>
<dbReference type="Proteomes" id="UP000020977">
    <property type="component" value="Unassembled WGS sequence"/>
</dbReference>